<sequence>MTLYSIDSFNSHTDNPFRSFSTSLDFHATRRSRRRFCCDYGIALRSFSRLWCWLLVSWPTVFDPSVFTRSQSMSAYSRGSSRQESPLFTPQGSYSSNTTPISDTPSEHRWSDVIPPKTALKFAVIWDSEDLVAFSGGELEEDDSRTEDLLLGSPSDACSQVLSVGCSTIPLSDKSSTLLYFRENMGSVLEASSPQQNRRFRGRTQTSSTLGGLDVYLRGSMFGQAHQNNRYYSCLEDLDGQFEFDPRTSFAKGYMRGGSSAEEKEIVDDMVTDEGFYEVQLAPRQRHISTERSARHGLKTTSSDSTSTGSNFVTIENDDASSVWSAIEAPESPSYSGITSRDQCPPIKRRLTKRRPADLPARPSEVLRREVFSHQVSLPPRNAKVKPPSQAPAKKPLSKLVHQLSKKKPIEGDQWICIEVSHEVRQRVM</sequence>
<dbReference type="EMBL" id="ML769671">
    <property type="protein sequence ID" value="KAE9390065.1"/>
    <property type="molecule type" value="Genomic_DNA"/>
</dbReference>
<evidence type="ECO:0000313" key="3">
    <source>
        <dbReference type="Proteomes" id="UP000799118"/>
    </source>
</evidence>
<dbReference type="AlphaFoldDB" id="A0A6A4GYE7"/>
<proteinExistence type="predicted"/>
<evidence type="ECO:0000313" key="2">
    <source>
        <dbReference type="EMBL" id="KAE9390065.1"/>
    </source>
</evidence>
<reference evidence="2" key="1">
    <citation type="journal article" date="2019" name="Environ. Microbiol.">
        <title>Fungal ecological strategies reflected in gene transcription - a case study of two litter decomposers.</title>
        <authorList>
            <person name="Barbi F."/>
            <person name="Kohler A."/>
            <person name="Barry K."/>
            <person name="Baskaran P."/>
            <person name="Daum C."/>
            <person name="Fauchery L."/>
            <person name="Ihrmark K."/>
            <person name="Kuo A."/>
            <person name="LaButti K."/>
            <person name="Lipzen A."/>
            <person name="Morin E."/>
            <person name="Grigoriev I.V."/>
            <person name="Henrissat B."/>
            <person name="Lindahl B."/>
            <person name="Martin F."/>
        </authorList>
    </citation>
    <scope>NUCLEOTIDE SEQUENCE</scope>
    <source>
        <strain evidence="2">JB14</strain>
    </source>
</reference>
<feature type="region of interest" description="Disordered" evidence="1">
    <location>
        <begin position="379"/>
        <end position="398"/>
    </location>
</feature>
<keyword evidence="3" id="KW-1185">Reference proteome</keyword>
<accession>A0A6A4GYE7</accession>
<organism evidence="2 3">
    <name type="scientific">Gymnopus androsaceus JB14</name>
    <dbReference type="NCBI Taxonomy" id="1447944"/>
    <lineage>
        <taxon>Eukaryota</taxon>
        <taxon>Fungi</taxon>
        <taxon>Dikarya</taxon>
        <taxon>Basidiomycota</taxon>
        <taxon>Agaricomycotina</taxon>
        <taxon>Agaricomycetes</taxon>
        <taxon>Agaricomycetidae</taxon>
        <taxon>Agaricales</taxon>
        <taxon>Marasmiineae</taxon>
        <taxon>Omphalotaceae</taxon>
        <taxon>Gymnopus</taxon>
    </lineage>
</organism>
<gene>
    <name evidence="2" type="ORF">BT96DRAFT_1002621</name>
</gene>
<feature type="compositionally biased region" description="Polar residues" evidence="1">
    <location>
        <begin position="78"/>
        <end position="104"/>
    </location>
</feature>
<feature type="compositionally biased region" description="Low complexity" evidence="1">
    <location>
        <begin position="300"/>
        <end position="310"/>
    </location>
</feature>
<feature type="region of interest" description="Disordered" evidence="1">
    <location>
        <begin position="287"/>
        <end position="313"/>
    </location>
</feature>
<name>A0A6A4GYE7_9AGAR</name>
<dbReference type="Proteomes" id="UP000799118">
    <property type="component" value="Unassembled WGS sequence"/>
</dbReference>
<evidence type="ECO:0000256" key="1">
    <source>
        <dbReference type="SAM" id="MobiDB-lite"/>
    </source>
</evidence>
<protein>
    <submittedName>
        <fullName evidence="2">Uncharacterized protein</fullName>
    </submittedName>
</protein>
<feature type="region of interest" description="Disordered" evidence="1">
    <location>
        <begin position="78"/>
        <end position="110"/>
    </location>
</feature>
<dbReference type="OrthoDB" id="3226552at2759"/>